<evidence type="ECO:0000313" key="4">
    <source>
        <dbReference type="EMBL" id="EJP73982.1"/>
    </source>
</evidence>
<evidence type="ECO:0000256" key="2">
    <source>
        <dbReference type="PIRSR" id="PIRSR006386-1"/>
    </source>
</evidence>
<dbReference type="EC" id="5.99.1.4" evidence="1"/>
<protein>
    <recommendedName>
        <fullName evidence="1">2-hydroxychromene-2-carboxylate isomerase</fullName>
        <ecNumber evidence="1">5.99.1.4</ecNumber>
    </recommendedName>
</protein>
<dbReference type="GO" id="GO:0004364">
    <property type="term" value="F:glutathione transferase activity"/>
    <property type="evidence" value="ECO:0007669"/>
    <property type="project" value="TreeGrafter"/>
</dbReference>
<proteinExistence type="inferred from homology"/>
<dbReference type="CDD" id="cd03022">
    <property type="entry name" value="DsbA_HCCA_Iso"/>
    <property type="match status" value="1"/>
</dbReference>
<name>J4V6D4_9GAMM</name>
<organism evidence="4 5">
    <name type="scientific">SAR86 cluster bacterium SAR86B</name>
    <dbReference type="NCBI Taxonomy" id="1123867"/>
    <lineage>
        <taxon>Bacteria</taxon>
        <taxon>Pseudomonadati</taxon>
        <taxon>Pseudomonadota</taxon>
        <taxon>Gammaproteobacteria</taxon>
        <taxon>SAR86 cluster</taxon>
    </lineage>
</organism>
<dbReference type="InterPro" id="IPR044087">
    <property type="entry name" value="NahD-like"/>
</dbReference>
<dbReference type="InterPro" id="IPR014440">
    <property type="entry name" value="HCCAis_GSTk"/>
</dbReference>
<dbReference type="SUPFAM" id="SSF52833">
    <property type="entry name" value="Thioredoxin-like"/>
    <property type="match status" value="1"/>
</dbReference>
<reference evidence="4 5" key="1">
    <citation type="journal article" date="2012" name="ISME J.">
        <title>Genomic insights to SAR86, an abundant and uncultivated marine bacterial lineage.</title>
        <authorList>
            <person name="Dupont C.L."/>
            <person name="Rusch D.B."/>
            <person name="Yooseph S."/>
            <person name="Lombardo M.J."/>
            <person name="Richter R.A."/>
            <person name="Valas R."/>
            <person name="Novotny M."/>
            <person name="Yee-Greenbaum J."/>
            <person name="Selengut J.D."/>
            <person name="Haft D.H."/>
            <person name="Halpern A.L."/>
            <person name="Lasken R.S."/>
            <person name="Nealson K."/>
            <person name="Friedman R."/>
            <person name="Venter J.C."/>
        </authorList>
    </citation>
    <scope>NUCLEOTIDE SEQUENCE [LARGE SCALE GENOMIC DNA]</scope>
</reference>
<gene>
    <name evidence="4" type="ORF">NT02SARS_0565</name>
</gene>
<dbReference type="Pfam" id="PF01323">
    <property type="entry name" value="DSBA"/>
    <property type="match status" value="1"/>
</dbReference>
<dbReference type="PANTHER" id="PTHR42943:SF2">
    <property type="entry name" value="GLUTATHIONE S-TRANSFERASE KAPPA 1"/>
    <property type="match status" value="1"/>
</dbReference>
<evidence type="ECO:0000256" key="1">
    <source>
        <dbReference type="PIRNR" id="PIRNR006386"/>
    </source>
</evidence>
<dbReference type="GO" id="GO:0006749">
    <property type="term" value="P:glutathione metabolic process"/>
    <property type="evidence" value="ECO:0007669"/>
    <property type="project" value="TreeGrafter"/>
</dbReference>
<dbReference type="EMBL" id="JH611164">
    <property type="protein sequence ID" value="EJP73982.1"/>
    <property type="molecule type" value="Genomic_DNA"/>
</dbReference>
<keyword evidence="1" id="KW-0413">Isomerase</keyword>
<dbReference type="HOGENOM" id="CLU_069253_1_3_6"/>
<dbReference type="AlphaFoldDB" id="J4V6D4"/>
<dbReference type="GO" id="GO:0004602">
    <property type="term" value="F:glutathione peroxidase activity"/>
    <property type="evidence" value="ECO:0007669"/>
    <property type="project" value="TreeGrafter"/>
</dbReference>
<dbReference type="GO" id="GO:0018845">
    <property type="term" value="F:2-hydroxychromene-2-carboxylate isomerase activity"/>
    <property type="evidence" value="ECO:0007669"/>
    <property type="project" value="UniProtKB-UniRule"/>
</dbReference>
<sequence length="201" mass="23503">MKVDYIFDFASPNAYLAHKIIPILEESTGSSFEYVPCLLGGIFKLTNNRPPMIAFAEVKNKNEYMFIEMQRFMKKYSLNNFKMNSNFPLNTLNLMRGAIAAKLNDSQREYIDLIFKGVWEKDLKLDEPEVFANYLKENGLDSEFYIENIQKQEVKDILMKNTSEAVEHGAFGIPTFKVDDQIFYGKDHMNFLEEYLLQKQK</sequence>
<dbReference type="InterPro" id="IPR036249">
    <property type="entry name" value="Thioredoxin-like_sf"/>
</dbReference>
<accession>J4V6D4</accession>
<comment type="catalytic activity">
    <reaction evidence="1">
        <text>2-hydroxychromene-2-carboxylate = (3E)-4-(2-hydroxyphenyl)-2-oxobut-3-enoate</text>
        <dbReference type="Rhea" id="RHEA:27401"/>
        <dbReference type="ChEBI" id="CHEBI:59350"/>
        <dbReference type="ChEBI" id="CHEBI:59353"/>
        <dbReference type="EC" id="5.99.1.4"/>
    </reaction>
</comment>
<dbReference type="Proteomes" id="UP000010116">
    <property type="component" value="Unassembled WGS sequence"/>
</dbReference>
<feature type="active site" description="Nucleophile" evidence="2">
    <location>
        <position position="11"/>
    </location>
</feature>
<dbReference type="InterPro" id="IPR001853">
    <property type="entry name" value="DSBA-like_thioredoxin_dom"/>
</dbReference>
<dbReference type="InterPro" id="IPR051924">
    <property type="entry name" value="GST_Kappa/NadH"/>
</dbReference>
<evidence type="ECO:0000259" key="3">
    <source>
        <dbReference type="Pfam" id="PF01323"/>
    </source>
</evidence>
<comment type="similarity">
    <text evidence="1">Belongs to the GST superfamily. NadH family.</text>
</comment>
<dbReference type="PANTHER" id="PTHR42943">
    <property type="entry name" value="GLUTATHIONE S-TRANSFERASE KAPPA"/>
    <property type="match status" value="1"/>
</dbReference>
<dbReference type="PIRSF" id="PIRSF006386">
    <property type="entry name" value="HCCAis_GSTk"/>
    <property type="match status" value="1"/>
</dbReference>
<feature type="domain" description="DSBA-like thioredoxin" evidence="3">
    <location>
        <begin position="3"/>
        <end position="196"/>
    </location>
</feature>
<dbReference type="GO" id="GO:1901170">
    <property type="term" value="P:naphthalene catabolic process"/>
    <property type="evidence" value="ECO:0007669"/>
    <property type="project" value="InterPro"/>
</dbReference>
<dbReference type="Gene3D" id="3.40.30.10">
    <property type="entry name" value="Glutaredoxin"/>
    <property type="match status" value="1"/>
</dbReference>
<evidence type="ECO:0000313" key="5">
    <source>
        <dbReference type="Proteomes" id="UP000010116"/>
    </source>
</evidence>